<feature type="compositionally biased region" description="Basic and acidic residues" evidence="1">
    <location>
        <begin position="48"/>
        <end position="60"/>
    </location>
</feature>
<proteinExistence type="predicted"/>
<dbReference type="EMBL" id="MG720308">
    <property type="protein sequence ID" value="AUR80974.1"/>
    <property type="molecule type" value="Genomic_DNA"/>
</dbReference>
<name>A0A2I7QHV7_9CAUD</name>
<feature type="region of interest" description="Disordered" evidence="1">
    <location>
        <begin position="1"/>
        <end position="63"/>
    </location>
</feature>
<organism evidence="2 3">
    <name type="scientific">Vibrio phage Aphrodite1</name>
    <dbReference type="NCBI Taxonomy" id="2070057"/>
    <lineage>
        <taxon>Viruses</taxon>
        <taxon>Duplodnaviria</taxon>
        <taxon>Heunggongvirae</taxon>
        <taxon>Uroviricota</taxon>
        <taxon>Caudoviricetes</taxon>
        <taxon>Chimalliviridae</taxon>
        <taxon>Gorgonvirinae</taxon>
        <taxon>Aphroditevirus</taxon>
        <taxon>Aphroditevirus aphrodite1</taxon>
    </lineage>
</organism>
<evidence type="ECO:0000256" key="1">
    <source>
        <dbReference type="SAM" id="MobiDB-lite"/>
    </source>
</evidence>
<sequence>MSEFENILDSFDPFEGLSSTDPVSKKSSEISGDVSSIRKKATNPIDASSKDNNKGVETVKPENSALDKTLNSFKSDTLGQISDGYQQKTENLSLDDLRDLALVEEGELKLNKDHVMSELSDVLGYSLGDTEAFKGEAGDELFKRFTQLTDPDGGALLDKNGDELSFKDGWRDGTTEGLIYSLAMRGYDLYEEVKDSALEDSFDETQLYSAAQAGMVEAYRPIFEKIKPESKARLMMIKAISYVIRNGDFNSLKEMLSILGEETYSMIKRNYPTLPQDFLANYYLDSKVYFHEHQSVSDELVKVLTDLYGVSWYKTDTAHGEAYNVLIGTGCSEDAVKLLSLQEDLAVLVSLKSTFTEFPASEVFFEHFPDTPRIHL</sequence>
<accession>A0A2I7QHV7</accession>
<dbReference type="Proteomes" id="UP000240536">
    <property type="component" value="Segment"/>
</dbReference>
<gene>
    <name evidence="2" type="ORF">Aphrodite1_0203</name>
</gene>
<dbReference type="OrthoDB" id="7237at10239"/>
<reference evidence="3" key="1">
    <citation type="submission" date="2017-12" db="EMBL/GenBank/DDBJ databases">
        <title>Phage resistance in Vibrio sp. unravels a complex metabolic adaptation strategy.</title>
        <authorList>
            <person name="Skliros D."/>
            <person name="Kalatzis P.G."/>
            <person name="Katharios P."/>
            <person name="Flemetakis E."/>
        </authorList>
    </citation>
    <scope>NUCLEOTIDE SEQUENCE [LARGE SCALE GENOMIC DNA]</scope>
</reference>
<evidence type="ECO:0000313" key="3">
    <source>
        <dbReference type="Proteomes" id="UP000240536"/>
    </source>
</evidence>
<evidence type="ECO:0000313" key="2">
    <source>
        <dbReference type="EMBL" id="AUR80974.1"/>
    </source>
</evidence>
<keyword evidence="3" id="KW-1185">Reference proteome</keyword>
<protein>
    <submittedName>
        <fullName evidence="2">Uncharacterized protein</fullName>
    </submittedName>
</protein>